<evidence type="ECO:0000313" key="3">
    <source>
        <dbReference type="RefSeq" id="XP_026489171.2"/>
    </source>
</evidence>
<gene>
    <name evidence="3" type="primary">LOC113395707</name>
</gene>
<evidence type="ECO:0000313" key="2">
    <source>
        <dbReference type="Proteomes" id="UP001652626"/>
    </source>
</evidence>
<dbReference type="GeneID" id="113395707"/>
<dbReference type="Proteomes" id="UP001652626">
    <property type="component" value="Chromosome 14"/>
</dbReference>
<name>A0A8B8HZG3_VANTA</name>
<keyword evidence="2" id="KW-1185">Reference proteome</keyword>
<dbReference type="OMA" id="NNCGESH"/>
<sequence>MNNIANSTSPVQDGMENRSEVEQYNENEELFLVDGAEENTNLHTKKKRYRDEDDGEIWTLVSRNSKRRYRRTESEKSTEEIDGKIEVCITSKEKIPKQIELARFLKEQNISNITRVKYATPYKIFVLFDEESDADKLLTSTALQEKGWKCYKTSEVGFSFGIIRNIDLELSEKDVHESIATDLEIASVKRLFRRNDETAGWTESETIRLCFKGSSLPSHIFIYGLKVKVEPYVFPVTQCSKCWRFGHTHKYCPSKIMICPKCTKNHSNCETNQFKCINCGGQHMSLVRTCPIFLKEKRIRQLMAEFNCTFRKATMMYVPPSPQPDKENNLDINEIFPALSKYQEPIIVPSETQSFSEIVKSAKKLNCEDSQKKSKKIYKKNIMQEKNIQSQITVDWDMSTNSDSETNIEATPKCPKERKNNSSSHIPFKQLVEKLKNIIFIRRISLKEKIIEALTIIWEWLISLCKTKVLELPIFKNIFESLHG</sequence>
<protein>
    <submittedName>
        <fullName evidence="3">Uncharacterized protein LOC113395707</fullName>
    </submittedName>
</protein>
<feature type="region of interest" description="Disordered" evidence="1">
    <location>
        <begin position="404"/>
        <end position="423"/>
    </location>
</feature>
<reference evidence="3" key="1">
    <citation type="submission" date="2025-08" db="UniProtKB">
        <authorList>
            <consortium name="RefSeq"/>
        </authorList>
    </citation>
    <scope>IDENTIFICATION</scope>
    <source>
        <tissue evidence="3">Whole body</tissue>
    </source>
</reference>
<proteinExistence type="predicted"/>
<accession>A0A8B8HZG3</accession>
<dbReference type="OrthoDB" id="3039988at2759"/>
<evidence type="ECO:0000256" key="1">
    <source>
        <dbReference type="SAM" id="MobiDB-lite"/>
    </source>
</evidence>
<dbReference type="RefSeq" id="XP_026489171.2">
    <property type="nucleotide sequence ID" value="XM_026633386.2"/>
</dbReference>
<feature type="compositionally biased region" description="Polar residues" evidence="1">
    <location>
        <begin position="1"/>
        <end position="11"/>
    </location>
</feature>
<feature type="region of interest" description="Disordered" evidence="1">
    <location>
        <begin position="1"/>
        <end position="27"/>
    </location>
</feature>
<organism evidence="2 3">
    <name type="scientific">Vanessa tameamea</name>
    <name type="common">Kamehameha butterfly</name>
    <dbReference type="NCBI Taxonomy" id="334116"/>
    <lineage>
        <taxon>Eukaryota</taxon>
        <taxon>Metazoa</taxon>
        <taxon>Ecdysozoa</taxon>
        <taxon>Arthropoda</taxon>
        <taxon>Hexapoda</taxon>
        <taxon>Insecta</taxon>
        <taxon>Pterygota</taxon>
        <taxon>Neoptera</taxon>
        <taxon>Endopterygota</taxon>
        <taxon>Lepidoptera</taxon>
        <taxon>Glossata</taxon>
        <taxon>Ditrysia</taxon>
        <taxon>Papilionoidea</taxon>
        <taxon>Nymphalidae</taxon>
        <taxon>Nymphalinae</taxon>
        <taxon>Vanessa</taxon>
    </lineage>
</organism>